<sequence>MNAPLRIDASALAVLWQLSARAREAPGEETLGFVIVNESLALAPYRQAAWWRAPAPVPGAVAAVSGLPQSDPGAPYVQWLGEVCRMLERRSAHPHARGAAGRAQDGAYDASAATAGPPAQAGAYDAPAPPARPPAQPADAASSTSPFAFTAHALPEALAADWSAWWPAHALWVPLVDRAGRSFGGVVFAREAPWTPVDEALFAELGSVWAHALAAFAPRASWIERARLALRAGKQRRRVLAALACALVVPVPLTVLAPAEVTPKDPFVVRSPLDGVIDRLFAQPNQRVAAGAPLFALDSTALASRYALANKNYATAQEEYRQTAQLAVTDDKDRLDMALRQGKLDASAVELDFTARELARVRVSAPRAGVAVFSDPNDWNGKAVSTGEKVMLLADPAHVELTAYVPVADNVDVAPGGTLTLYPKSSPLASYDARIDTVAYRAEPTPDGVVAYRVKATFVGTARPPLGAMGTARIHGRWVPLAYWLLRRPLASARQWLGW</sequence>
<evidence type="ECO:0000313" key="5">
    <source>
        <dbReference type="Proteomes" id="UP000295727"/>
    </source>
</evidence>
<dbReference type="GO" id="GO:0030313">
    <property type="term" value="C:cell envelope"/>
    <property type="evidence" value="ECO:0007669"/>
    <property type="project" value="UniProtKB-SubCell"/>
</dbReference>
<keyword evidence="2" id="KW-0175">Coiled coil</keyword>
<feature type="compositionally biased region" description="Pro residues" evidence="3">
    <location>
        <begin position="127"/>
        <end position="136"/>
    </location>
</feature>
<accession>A0A4P7D857</accession>
<dbReference type="Gene3D" id="1.10.287.470">
    <property type="entry name" value="Helix hairpin bin"/>
    <property type="match status" value="1"/>
</dbReference>
<reference evidence="4 5" key="1">
    <citation type="submission" date="2019-03" db="EMBL/GenBank/DDBJ databases">
        <title>Paraburkholderia sp. 7MH5, isolated from subtropical forest soil.</title>
        <authorList>
            <person name="Gao Z.-H."/>
            <person name="Qiu L.-H."/>
        </authorList>
    </citation>
    <scope>NUCLEOTIDE SEQUENCE [LARGE SCALE GENOMIC DNA]</scope>
    <source>
        <strain evidence="4 5">7MH5</strain>
    </source>
</reference>
<evidence type="ECO:0000256" key="2">
    <source>
        <dbReference type="ARBA" id="ARBA00023054"/>
    </source>
</evidence>
<dbReference type="RefSeq" id="WP_134758492.1">
    <property type="nucleotide sequence ID" value="NZ_CP038151.1"/>
</dbReference>
<organism evidence="4 5">
    <name type="scientific">Paraburkholderia pallida</name>
    <dbReference type="NCBI Taxonomy" id="2547399"/>
    <lineage>
        <taxon>Bacteria</taxon>
        <taxon>Pseudomonadati</taxon>
        <taxon>Pseudomonadota</taxon>
        <taxon>Betaproteobacteria</taxon>
        <taxon>Burkholderiales</taxon>
        <taxon>Burkholderiaceae</taxon>
        <taxon>Paraburkholderia</taxon>
    </lineage>
</organism>
<keyword evidence="5" id="KW-1185">Reference proteome</keyword>
<gene>
    <name evidence="4" type="ORF">E1956_37990</name>
</gene>
<dbReference type="PANTHER" id="PTHR32347">
    <property type="entry name" value="EFFLUX SYSTEM COMPONENT YKNX-RELATED"/>
    <property type="match status" value="1"/>
</dbReference>
<protein>
    <submittedName>
        <fullName evidence="4">HlyD family efflux transporter periplasmic adaptor subunit</fullName>
    </submittedName>
</protein>
<feature type="compositionally biased region" description="Low complexity" evidence="3">
    <location>
        <begin position="97"/>
        <end position="126"/>
    </location>
</feature>
<evidence type="ECO:0000256" key="1">
    <source>
        <dbReference type="ARBA" id="ARBA00004196"/>
    </source>
</evidence>
<dbReference type="SUPFAM" id="SSF111369">
    <property type="entry name" value="HlyD-like secretion proteins"/>
    <property type="match status" value="1"/>
</dbReference>
<dbReference type="Gene3D" id="2.40.50.100">
    <property type="match status" value="1"/>
</dbReference>
<evidence type="ECO:0000313" key="4">
    <source>
        <dbReference type="EMBL" id="QBR02984.1"/>
    </source>
</evidence>
<dbReference type="OrthoDB" id="9763546at2"/>
<dbReference type="AlphaFoldDB" id="A0A4P7D857"/>
<feature type="region of interest" description="Disordered" evidence="3">
    <location>
        <begin position="95"/>
        <end position="142"/>
    </location>
</feature>
<comment type="subcellular location">
    <subcellularLocation>
        <location evidence="1">Cell envelope</location>
    </subcellularLocation>
</comment>
<dbReference type="EMBL" id="CP038151">
    <property type="protein sequence ID" value="QBR02984.1"/>
    <property type="molecule type" value="Genomic_DNA"/>
</dbReference>
<dbReference type="KEGG" id="ppai:E1956_37990"/>
<dbReference type="Proteomes" id="UP000295727">
    <property type="component" value="Chromosome 4"/>
</dbReference>
<name>A0A4P7D857_9BURK</name>
<proteinExistence type="predicted"/>
<evidence type="ECO:0000256" key="3">
    <source>
        <dbReference type="SAM" id="MobiDB-lite"/>
    </source>
</evidence>
<dbReference type="InterPro" id="IPR050465">
    <property type="entry name" value="UPF0194_transport"/>
</dbReference>